<dbReference type="AlphaFoldDB" id="D8QJR9"/>
<feature type="domain" description="N-acetyltransferase" evidence="1">
    <location>
        <begin position="22"/>
        <end position="178"/>
    </location>
</feature>
<dbReference type="OMA" id="FQYLPYG"/>
<keyword evidence="3" id="KW-1185">Reference proteome</keyword>
<dbReference type="InParanoid" id="D8QJR9"/>
<dbReference type="Gene3D" id="3.40.630.30">
    <property type="match status" value="1"/>
</dbReference>
<dbReference type="SUPFAM" id="SSF55729">
    <property type="entry name" value="Acyl-CoA N-acyltransferases (Nat)"/>
    <property type="match status" value="1"/>
</dbReference>
<evidence type="ECO:0000313" key="2">
    <source>
        <dbReference type="EMBL" id="EFI91764.1"/>
    </source>
</evidence>
<dbReference type="InterPro" id="IPR051908">
    <property type="entry name" value="Ribosomal_N-acetyltransferase"/>
</dbReference>
<dbReference type="EMBL" id="GL377315">
    <property type="protein sequence ID" value="EFI91764.1"/>
    <property type="molecule type" value="Genomic_DNA"/>
</dbReference>
<proteinExistence type="predicted"/>
<dbReference type="GO" id="GO:0008999">
    <property type="term" value="F:protein-N-terminal-alanine acetyltransferase activity"/>
    <property type="evidence" value="ECO:0007669"/>
    <property type="project" value="TreeGrafter"/>
</dbReference>
<reference evidence="2 3" key="1">
    <citation type="journal article" date="2010" name="Nat. Biotechnol.">
        <title>Genome sequence of the model mushroom Schizophyllum commune.</title>
        <authorList>
            <person name="Ohm R.A."/>
            <person name="de Jong J.F."/>
            <person name="Lugones L.G."/>
            <person name="Aerts A."/>
            <person name="Kothe E."/>
            <person name="Stajich J.E."/>
            <person name="de Vries R.P."/>
            <person name="Record E."/>
            <person name="Levasseur A."/>
            <person name="Baker S.E."/>
            <person name="Bartholomew K.A."/>
            <person name="Coutinho P.M."/>
            <person name="Erdmann S."/>
            <person name="Fowler T.J."/>
            <person name="Gathman A.C."/>
            <person name="Lombard V."/>
            <person name="Henrissat B."/>
            <person name="Knabe N."/>
            <person name="Kuees U."/>
            <person name="Lilly W.W."/>
            <person name="Lindquist E."/>
            <person name="Lucas S."/>
            <person name="Magnuson J.K."/>
            <person name="Piumi F."/>
            <person name="Raudaskoski M."/>
            <person name="Salamov A."/>
            <person name="Schmutz J."/>
            <person name="Schwarze F.W.M.R."/>
            <person name="vanKuyk P.A."/>
            <person name="Horton J.S."/>
            <person name="Grigoriev I.V."/>
            <person name="Woesten H.A.B."/>
        </authorList>
    </citation>
    <scope>NUCLEOTIDE SEQUENCE [LARGE SCALE GENOMIC DNA]</scope>
    <source>
        <strain evidence="3">H4-8 / FGSC 9210</strain>
    </source>
</reference>
<sequence>MSDAYNFCFPLPPSLESEKVKLVPFVMEKHAAPFIPLHQTHARYFEHVPFGPWTSVNEMRAAIEPRILNDPTAVMFAHDAVDTPGETNAVDTPDETNAVAGCIGYLAASPANLSAELAFVLCLPAFQGKHIASEASRLLMHLALDTPEQGGLGLRRLEWRANSLNVKSIQLAMHLGFRLDAILRWHFVFPEHKAGNGRSIREGDPRPGTKGRDTAVLSLTWDDWENTLLQK</sequence>
<accession>D8QJR9</accession>
<evidence type="ECO:0000259" key="1">
    <source>
        <dbReference type="Pfam" id="PF13302"/>
    </source>
</evidence>
<dbReference type="HOGENOM" id="CLU_078023_0_0_1"/>
<dbReference type="PANTHER" id="PTHR43441:SF5">
    <property type="entry name" value="FAMILY ACETYLTRANSFERASE, PUTATIVE-RELATED"/>
    <property type="match status" value="1"/>
</dbReference>
<name>D8QJR9_SCHCM</name>
<dbReference type="Pfam" id="PF13302">
    <property type="entry name" value="Acetyltransf_3"/>
    <property type="match status" value="1"/>
</dbReference>
<dbReference type="InterPro" id="IPR000182">
    <property type="entry name" value="GNAT_dom"/>
</dbReference>
<organism evidence="3">
    <name type="scientific">Schizophyllum commune (strain H4-8 / FGSC 9210)</name>
    <name type="common">Split gill fungus</name>
    <dbReference type="NCBI Taxonomy" id="578458"/>
    <lineage>
        <taxon>Eukaryota</taxon>
        <taxon>Fungi</taxon>
        <taxon>Dikarya</taxon>
        <taxon>Basidiomycota</taxon>
        <taxon>Agaricomycotina</taxon>
        <taxon>Agaricomycetes</taxon>
        <taxon>Agaricomycetidae</taxon>
        <taxon>Agaricales</taxon>
        <taxon>Schizophyllaceae</taxon>
        <taxon>Schizophyllum</taxon>
    </lineage>
</organism>
<dbReference type="InterPro" id="IPR016181">
    <property type="entry name" value="Acyl_CoA_acyltransferase"/>
</dbReference>
<dbReference type="PANTHER" id="PTHR43441">
    <property type="entry name" value="RIBOSOMAL-PROTEIN-SERINE ACETYLTRANSFERASE"/>
    <property type="match status" value="1"/>
</dbReference>
<dbReference type="Proteomes" id="UP000007431">
    <property type="component" value="Unassembled WGS sequence"/>
</dbReference>
<dbReference type="eggNOG" id="ENOG502S4YT">
    <property type="taxonomic scope" value="Eukaryota"/>
</dbReference>
<dbReference type="GO" id="GO:1990189">
    <property type="term" value="F:protein N-terminal-serine acetyltransferase activity"/>
    <property type="evidence" value="ECO:0007669"/>
    <property type="project" value="TreeGrafter"/>
</dbReference>
<protein>
    <recommendedName>
        <fullName evidence="1">N-acetyltransferase domain-containing protein</fullName>
    </recommendedName>
</protein>
<dbReference type="VEuPathDB" id="FungiDB:SCHCODRAFT_02593220"/>
<gene>
    <name evidence="2" type="ORF">SCHCODRAFT_17733</name>
</gene>
<evidence type="ECO:0000313" key="3">
    <source>
        <dbReference type="Proteomes" id="UP000007431"/>
    </source>
</evidence>